<sequence length="134" mass="15566">MIEAERALLGVVLLNPETISLVFNEITETDFYSPHHKNIFKAMKILHQNNKKIDYSSVSAILENEKLLKQIGGIDYLNELSDLMPSPRHLETYIDLIKETSLKRVRCSKSLDTFLFFKNSLRLTIKLVFFSFQD</sequence>
<dbReference type="PANTHER" id="PTHR30153:SF2">
    <property type="entry name" value="REPLICATIVE DNA HELICASE"/>
    <property type="match status" value="1"/>
</dbReference>
<organism evidence="2 3">
    <name type="scientific">Paulownia witches'-broom phytoplasma</name>
    <dbReference type="NCBI Taxonomy" id="39647"/>
    <lineage>
        <taxon>Bacteria</taxon>
        <taxon>Bacillati</taxon>
        <taxon>Mycoplasmatota</taxon>
        <taxon>Mollicutes</taxon>
        <taxon>Acholeplasmatales</taxon>
        <taxon>Acholeplasmataceae</taxon>
        <taxon>Candidatus Phytoplasma</taxon>
        <taxon>16SrI (Aster yellows group)</taxon>
    </lineage>
</organism>
<name>A0ABX8TPT3_9MOLU</name>
<dbReference type="RefSeq" id="WP_219475180.1">
    <property type="nucleotide sequence ID" value="NZ_CP066882.1"/>
</dbReference>
<reference evidence="2 3" key="1">
    <citation type="journal article" date="2021" name="Mol. Plant">
        <title>Genomic insights into the fast growth of paulownias and the formation of Paulownia witches' broom.</title>
        <authorList>
            <person name="Cao Y."/>
            <person name="Sun G."/>
            <person name="Zhai X."/>
            <person name="Xu P."/>
            <person name="Ma L."/>
            <person name="Deng M."/>
            <person name="Zhao Z."/>
            <person name="Yang H."/>
            <person name="Dong Y."/>
            <person name="Shang Z."/>
            <person name="Lv Y."/>
            <person name="Yan L."/>
            <person name="Liu H."/>
            <person name="Cao X."/>
            <person name="Li B."/>
            <person name="Wang Z."/>
            <person name="Zhao X."/>
            <person name="Yu H."/>
            <person name="Wang F."/>
            <person name="Ma W."/>
            <person name="Huang J."/>
            <person name="Fan G."/>
        </authorList>
    </citation>
    <scope>NUCLEOTIDE SEQUENCE [LARGE SCALE GENOMIC DNA]</scope>
    <source>
        <strain evidence="2 3">Zhengzhou</strain>
    </source>
</reference>
<keyword evidence="3" id="KW-1185">Reference proteome</keyword>
<accession>A0ABX8TPT3</accession>
<evidence type="ECO:0000313" key="3">
    <source>
        <dbReference type="Proteomes" id="UP000825369"/>
    </source>
</evidence>
<evidence type="ECO:0000313" key="2">
    <source>
        <dbReference type="EMBL" id="QYC31177.1"/>
    </source>
</evidence>
<evidence type="ECO:0000259" key="1">
    <source>
        <dbReference type="Pfam" id="PF00772"/>
    </source>
</evidence>
<dbReference type="InterPro" id="IPR007693">
    <property type="entry name" value="DNA_helicase_DnaB-like_N"/>
</dbReference>
<gene>
    <name evidence="2" type="ORF">HGD80_00975</name>
</gene>
<dbReference type="EMBL" id="CP066882">
    <property type="protein sequence ID" value="QYC31177.1"/>
    <property type="molecule type" value="Genomic_DNA"/>
</dbReference>
<dbReference type="Pfam" id="PF00772">
    <property type="entry name" value="DnaB"/>
    <property type="match status" value="1"/>
</dbReference>
<feature type="domain" description="DNA helicase DnaB-like N-terminal" evidence="1">
    <location>
        <begin position="2"/>
        <end position="99"/>
    </location>
</feature>
<dbReference type="PANTHER" id="PTHR30153">
    <property type="entry name" value="REPLICATIVE DNA HELICASE DNAB"/>
    <property type="match status" value="1"/>
</dbReference>
<dbReference type="Proteomes" id="UP000825369">
    <property type="component" value="Chromosome"/>
</dbReference>
<proteinExistence type="predicted"/>
<protein>
    <recommendedName>
        <fullName evidence="1">DNA helicase DnaB-like N-terminal domain-containing protein</fullName>
    </recommendedName>
</protein>